<dbReference type="SUPFAM" id="SSF55347">
    <property type="entry name" value="Glyceraldehyde-3-phosphate dehydrogenase-like, C-terminal domain"/>
    <property type="match status" value="1"/>
</dbReference>
<comment type="similarity">
    <text evidence="3 14">Belongs to the homoserine dehydrogenase family.</text>
</comment>
<dbReference type="InterPro" id="IPR005106">
    <property type="entry name" value="Asp/hSer_DH_NAD-bd"/>
</dbReference>
<reference evidence="16 17" key="1">
    <citation type="journal article" date="2019" name="Nat. Microbiol.">
        <title>Mediterranean grassland soil C-N compound turnover is dependent on rainfall and depth, and is mediated by genomically divergent microorganisms.</title>
        <authorList>
            <person name="Diamond S."/>
            <person name="Andeer P.F."/>
            <person name="Li Z."/>
            <person name="Crits-Christoph A."/>
            <person name="Burstein D."/>
            <person name="Anantharaman K."/>
            <person name="Lane K.R."/>
            <person name="Thomas B.C."/>
            <person name="Pan C."/>
            <person name="Northen T.R."/>
            <person name="Banfield J.F."/>
        </authorList>
    </citation>
    <scope>NUCLEOTIDE SEQUENCE [LARGE SCALE GENOMIC DNA]</scope>
    <source>
        <strain evidence="16">WS_1</strain>
    </source>
</reference>
<dbReference type="Proteomes" id="UP000316292">
    <property type="component" value="Unassembled WGS sequence"/>
</dbReference>
<dbReference type="SUPFAM" id="SSF55021">
    <property type="entry name" value="ACT-like"/>
    <property type="match status" value="1"/>
</dbReference>
<dbReference type="PANTHER" id="PTHR43331:SF1">
    <property type="entry name" value="HOMOSERINE DEHYDROGENASE"/>
    <property type="match status" value="1"/>
</dbReference>
<dbReference type="InterPro" id="IPR019811">
    <property type="entry name" value="HDH_CS"/>
</dbReference>
<dbReference type="UniPathway" id="UPA00051">
    <property type="reaction ID" value="UER00465"/>
</dbReference>
<dbReference type="GO" id="GO:0004412">
    <property type="term" value="F:homoserine dehydrogenase activity"/>
    <property type="evidence" value="ECO:0007669"/>
    <property type="project" value="UniProtKB-EC"/>
</dbReference>
<proteinExistence type="inferred from homology"/>
<evidence type="ECO:0000256" key="11">
    <source>
        <dbReference type="PIRSR" id="PIRSR000098-1"/>
    </source>
</evidence>
<dbReference type="InterPro" id="IPR036291">
    <property type="entry name" value="NAD(P)-bd_dom_sf"/>
</dbReference>
<keyword evidence="8 12" id="KW-0521">NADP</keyword>
<dbReference type="UniPathway" id="UPA00050">
    <property type="reaction ID" value="UER00063"/>
</dbReference>
<evidence type="ECO:0000313" key="17">
    <source>
        <dbReference type="Proteomes" id="UP000316292"/>
    </source>
</evidence>
<dbReference type="Pfam" id="PF01842">
    <property type="entry name" value="ACT"/>
    <property type="match status" value="1"/>
</dbReference>
<evidence type="ECO:0000256" key="8">
    <source>
        <dbReference type="ARBA" id="ARBA00022857"/>
    </source>
</evidence>
<dbReference type="EMBL" id="VBOR01000098">
    <property type="protein sequence ID" value="TMQ47746.1"/>
    <property type="molecule type" value="Genomic_DNA"/>
</dbReference>
<dbReference type="Pfam" id="PF03447">
    <property type="entry name" value="NAD_binding_3"/>
    <property type="match status" value="1"/>
</dbReference>
<dbReference type="InterPro" id="IPR016204">
    <property type="entry name" value="HDH"/>
</dbReference>
<comment type="caution">
    <text evidence="16">The sequence shown here is derived from an EMBL/GenBank/DDBJ whole genome shotgun (WGS) entry which is preliminary data.</text>
</comment>
<dbReference type="GO" id="GO:0009086">
    <property type="term" value="P:methionine biosynthetic process"/>
    <property type="evidence" value="ECO:0007669"/>
    <property type="project" value="UniProtKB-KW"/>
</dbReference>
<keyword evidence="10 13" id="KW-0486">Methionine biosynthesis</keyword>
<evidence type="ECO:0000256" key="14">
    <source>
        <dbReference type="RuleBase" id="RU004171"/>
    </source>
</evidence>
<evidence type="ECO:0000256" key="1">
    <source>
        <dbReference type="ARBA" id="ARBA00005056"/>
    </source>
</evidence>
<gene>
    <name evidence="16" type="ORF">E6K71_09050</name>
</gene>
<dbReference type="PROSITE" id="PS51671">
    <property type="entry name" value="ACT"/>
    <property type="match status" value="1"/>
</dbReference>
<dbReference type="EC" id="1.1.1.3" evidence="4 13"/>
<feature type="active site" description="Proton donor" evidence="11">
    <location>
        <position position="206"/>
    </location>
</feature>
<comment type="pathway">
    <text evidence="1 13">Amino-acid biosynthesis; L-threonine biosynthesis; L-threonine from L-aspartate: step 3/5.</text>
</comment>
<comment type="pathway">
    <text evidence="2 13">Amino-acid biosynthesis; L-methionine biosynthesis via de novo pathway; L-homoserine from L-aspartate: step 3/3.</text>
</comment>
<dbReference type="Gene3D" id="3.30.70.260">
    <property type="match status" value="1"/>
</dbReference>
<dbReference type="GO" id="GO:0050661">
    <property type="term" value="F:NADP binding"/>
    <property type="evidence" value="ECO:0007669"/>
    <property type="project" value="InterPro"/>
</dbReference>
<evidence type="ECO:0000256" key="13">
    <source>
        <dbReference type="RuleBase" id="RU000579"/>
    </source>
</evidence>
<comment type="catalytic activity">
    <reaction evidence="13">
        <text>L-homoserine + NADP(+) = L-aspartate 4-semialdehyde + NADPH + H(+)</text>
        <dbReference type="Rhea" id="RHEA:15761"/>
        <dbReference type="ChEBI" id="CHEBI:15378"/>
        <dbReference type="ChEBI" id="CHEBI:57476"/>
        <dbReference type="ChEBI" id="CHEBI:57783"/>
        <dbReference type="ChEBI" id="CHEBI:58349"/>
        <dbReference type="ChEBI" id="CHEBI:537519"/>
        <dbReference type="EC" id="1.1.1.3"/>
    </reaction>
</comment>
<dbReference type="PROSITE" id="PS01042">
    <property type="entry name" value="HOMOSER_DHGENASE"/>
    <property type="match status" value="1"/>
</dbReference>
<protein>
    <recommendedName>
        <fullName evidence="5 13">Homoserine dehydrogenase</fullName>
        <ecNumber evidence="4 13">1.1.1.3</ecNumber>
    </recommendedName>
</protein>
<dbReference type="Gene3D" id="3.30.360.10">
    <property type="entry name" value="Dihydrodipicolinate Reductase, domain 2"/>
    <property type="match status" value="1"/>
</dbReference>
<dbReference type="NCBIfam" id="NF004976">
    <property type="entry name" value="PRK06349.1"/>
    <property type="match status" value="1"/>
</dbReference>
<dbReference type="Pfam" id="PF00742">
    <property type="entry name" value="Homoserine_dh"/>
    <property type="match status" value="1"/>
</dbReference>
<dbReference type="PANTHER" id="PTHR43331">
    <property type="entry name" value="HOMOSERINE DEHYDROGENASE"/>
    <property type="match status" value="1"/>
</dbReference>
<feature type="binding site" evidence="12">
    <location>
        <position position="191"/>
    </location>
    <ligand>
        <name>L-homoserine</name>
        <dbReference type="ChEBI" id="CHEBI:57476"/>
    </ligand>
</feature>
<keyword evidence="6 13" id="KW-0028">Amino-acid biosynthesis</keyword>
<evidence type="ECO:0000256" key="4">
    <source>
        <dbReference type="ARBA" id="ARBA00013213"/>
    </source>
</evidence>
<feature type="binding site" evidence="12">
    <location>
        <position position="106"/>
    </location>
    <ligand>
        <name>NADPH</name>
        <dbReference type="ChEBI" id="CHEBI:57783"/>
    </ligand>
</feature>
<evidence type="ECO:0000256" key="10">
    <source>
        <dbReference type="ARBA" id="ARBA00023167"/>
    </source>
</evidence>
<dbReference type="InterPro" id="IPR001342">
    <property type="entry name" value="HDH_cat"/>
</dbReference>
<dbReference type="GO" id="GO:0009088">
    <property type="term" value="P:threonine biosynthetic process"/>
    <property type="evidence" value="ECO:0007669"/>
    <property type="project" value="UniProtKB-UniPathway"/>
</dbReference>
<keyword evidence="7 13" id="KW-0791">Threonine biosynthesis</keyword>
<dbReference type="InterPro" id="IPR045865">
    <property type="entry name" value="ACT-like_dom_sf"/>
</dbReference>
<evidence type="ECO:0000256" key="6">
    <source>
        <dbReference type="ARBA" id="ARBA00022605"/>
    </source>
</evidence>
<sequence>MPPSVVRIGLLGCGVVGQGFLTLLGQRERLIRESVGAPLKLARVAVRNPGKSRGVDLSGAHVESDPLSVAKAEDVDLLVELCGGESMLEPVRLALRRGVPVVTANKSLLALHGDELERIAAESKTTIRYEASAGGGIPVLQALEHGLRTETCNLLVAILNGTTNFILSTMERDGRDFAEALQAAKALGFAEADPTLDLSGQDTAQKLAILVRRAFRTDVALASIPTEGIIGMELEDLRQADRFGYTVKLLGVAIRHPEGLDVRVHPAFIPKRYLLASVRDEFNGIYLRGEATGSMLFYGKGAGALPTAQAVLGDVMVTAREVVAGVKLLGSPPNHKPETRVPLDRIRTKYYLKLLVEDRPGVLAQVAACLGSANVSVAQMFQAEGVRGEASITILTHQAVDRDVREAVKGIAKLGAIRKTPRAVRIFDL</sequence>
<name>A0A538S8T8_UNCEI</name>
<dbReference type="PIRSF" id="PIRSF000098">
    <property type="entry name" value="Homoser_dehydrog"/>
    <property type="match status" value="1"/>
</dbReference>
<evidence type="ECO:0000259" key="15">
    <source>
        <dbReference type="PROSITE" id="PS51671"/>
    </source>
</evidence>
<accession>A0A538S8T8</accession>
<evidence type="ECO:0000256" key="12">
    <source>
        <dbReference type="PIRSR" id="PIRSR000098-2"/>
    </source>
</evidence>
<evidence type="ECO:0000256" key="5">
    <source>
        <dbReference type="ARBA" id="ARBA00013376"/>
    </source>
</evidence>
<evidence type="ECO:0000256" key="2">
    <source>
        <dbReference type="ARBA" id="ARBA00005062"/>
    </source>
</evidence>
<feature type="domain" description="ACT" evidence="15">
    <location>
        <begin position="351"/>
        <end position="425"/>
    </location>
</feature>
<evidence type="ECO:0000256" key="9">
    <source>
        <dbReference type="ARBA" id="ARBA00023002"/>
    </source>
</evidence>
<dbReference type="AlphaFoldDB" id="A0A538S8T8"/>
<dbReference type="SUPFAM" id="SSF51735">
    <property type="entry name" value="NAD(P)-binding Rossmann-fold domains"/>
    <property type="match status" value="1"/>
</dbReference>
<evidence type="ECO:0000313" key="16">
    <source>
        <dbReference type="EMBL" id="TMQ47746.1"/>
    </source>
</evidence>
<dbReference type="FunFam" id="3.30.360.10:FF:000005">
    <property type="entry name" value="Homoserine dehydrogenase"/>
    <property type="match status" value="1"/>
</dbReference>
<dbReference type="InterPro" id="IPR002912">
    <property type="entry name" value="ACT_dom"/>
</dbReference>
<dbReference type="Gene3D" id="3.40.50.720">
    <property type="entry name" value="NAD(P)-binding Rossmann-like Domain"/>
    <property type="match status" value="1"/>
</dbReference>
<organism evidence="16 17">
    <name type="scientific">Eiseniibacteriota bacterium</name>
    <dbReference type="NCBI Taxonomy" id="2212470"/>
    <lineage>
        <taxon>Bacteria</taxon>
        <taxon>Candidatus Eiseniibacteriota</taxon>
    </lineage>
</organism>
<evidence type="ECO:0000256" key="3">
    <source>
        <dbReference type="ARBA" id="ARBA00006753"/>
    </source>
</evidence>
<dbReference type="CDD" id="cd04881">
    <property type="entry name" value="ACT_HSDH-Hom"/>
    <property type="match status" value="1"/>
</dbReference>
<keyword evidence="9 13" id="KW-0560">Oxidoreductase</keyword>
<evidence type="ECO:0000256" key="7">
    <source>
        <dbReference type="ARBA" id="ARBA00022697"/>
    </source>
</evidence>